<feature type="region of interest" description="Disordered" evidence="1">
    <location>
        <begin position="234"/>
        <end position="293"/>
    </location>
</feature>
<gene>
    <name evidence="2" type="ORF">R1flu_010499</name>
</gene>
<name>A0ABD1Z555_9MARC</name>
<organism evidence="2 3">
    <name type="scientific">Riccia fluitans</name>
    <dbReference type="NCBI Taxonomy" id="41844"/>
    <lineage>
        <taxon>Eukaryota</taxon>
        <taxon>Viridiplantae</taxon>
        <taxon>Streptophyta</taxon>
        <taxon>Embryophyta</taxon>
        <taxon>Marchantiophyta</taxon>
        <taxon>Marchantiopsida</taxon>
        <taxon>Marchantiidae</taxon>
        <taxon>Marchantiales</taxon>
        <taxon>Ricciaceae</taxon>
        <taxon>Riccia</taxon>
    </lineage>
</organism>
<reference evidence="2 3" key="1">
    <citation type="submission" date="2024-09" db="EMBL/GenBank/DDBJ databases">
        <title>Chromosome-scale assembly of Riccia fluitans.</title>
        <authorList>
            <person name="Paukszto L."/>
            <person name="Sawicki J."/>
            <person name="Karawczyk K."/>
            <person name="Piernik-Szablinska J."/>
            <person name="Szczecinska M."/>
            <person name="Mazdziarz M."/>
        </authorList>
    </citation>
    <scope>NUCLEOTIDE SEQUENCE [LARGE SCALE GENOMIC DNA]</scope>
    <source>
        <strain evidence="2">Rf_01</strain>
        <tissue evidence="2">Aerial parts of the thallus</tissue>
    </source>
</reference>
<feature type="compositionally biased region" description="Basic and acidic residues" evidence="1">
    <location>
        <begin position="263"/>
        <end position="285"/>
    </location>
</feature>
<dbReference type="AlphaFoldDB" id="A0ABD1Z555"/>
<sequence length="293" mass="32749">MGDNDRPRIRSPARYVPLHDQLGTGNSPETENLSRDESANYRGLEYDGYSSGSGPFQYCSPPGLRRYDYRLPYGGGRESTYTSPDGTLEREMAGLNLYNPWRRRQSNSAPLRSYHRSSSPPRSRSHRYASGDPIDSPSPEDVLGIPPRPMTVTLPEPDVDAGNSSLKGGISSLSSRVGYQVPQRSATPSIEMQELELERRPHPLDMLAGPRRSHSSSSLLPGMIVGVEMRGDRGRIRRQRPIGDIADDDDEERSLTPNFADAYRAEADREGSQSTHSRREEERRQRCYVAAPT</sequence>
<dbReference type="EMBL" id="JBHFFA010000002">
    <property type="protein sequence ID" value="KAL2642912.1"/>
    <property type="molecule type" value="Genomic_DNA"/>
</dbReference>
<comment type="caution">
    <text evidence="2">The sequence shown here is derived from an EMBL/GenBank/DDBJ whole genome shotgun (WGS) entry which is preliminary data.</text>
</comment>
<evidence type="ECO:0000313" key="2">
    <source>
        <dbReference type="EMBL" id="KAL2642912.1"/>
    </source>
</evidence>
<dbReference type="Proteomes" id="UP001605036">
    <property type="component" value="Unassembled WGS sequence"/>
</dbReference>
<proteinExistence type="predicted"/>
<protein>
    <submittedName>
        <fullName evidence="2">Uncharacterized protein</fullName>
    </submittedName>
</protein>
<keyword evidence="3" id="KW-1185">Reference proteome</keyword>
<feature type="region of interest" description="Disordered" evidence="1">
    <location>
        <begin position="1"/>
        <end position="55"/>
    </location>
</feature>
<accession>A0ABD1Z555</accession>
<feature type="region of interest" description="Disordered" evidence="1">
    <location>
        <begin position="99"/>
        <end position="172"/>
    </location>
</feature>
<evidence type="ECO:0000256" key="1">
    <source>
        <dbReference type="SAM" id="MobiDB-lite"/>
    </source>
</evidence>
<evidence type="ECO:0000313" key="3">
    <source>
        <dbReference type="Proteomes" id="UP001605036"/>
    </source>
</evidence>